<feature type="modified residue" description="4-aspartylphosphate" evidence="6">
    <location>
        <position position="59"/>
    </location>
</feature>
<feature type="modified residue" description="4-aspartylphosphate" evidence="6">
    <location>
        <position position="470"/>
    </location>
</feature>
<dbReference type="InterPro" id="IPR003594">
    <property type="entry name" value="HATPase_dom"/>
</dbReference>
<evidence type="ECO:0000313" key="10">
    <source>
        <dbReference type="EMBL" id="OWK46404.1"/>
    </source>
</evidence>
<keyword evidence="3 6" id="KW-0597">Phosphoprotein</keyword>
<evidence type="ECO:0000256" key="1">
    <source>
        <dbReference type="ARBA" id="ARBA00000085"/>
    </source>
</evidence>
<gene>
    <name evidence="10" type="ORF">FRUB_00103</name>
</gene>
<comment type="caution">
    <text evidence="10">The sequence shown here is derived from an EMBL/GenBank/DDBJ whole genome shotgun (WGS) entry which is preliminary data.</text>
</comment>
<dbReference type="FunFam" id="3.30.565.10:FF:000006">
    <property type="entry name" value="Sensor histidine kinase WalK"/>
    <property type="match status" value="1"/>
</dbReference>
<dbReference type="GO" id="GO:0000155">
    <property type="term" value="F:phosphorelay sensor kinase activity"/>
    <property type="evidence" value="ECO:0007669"/>
    <property type="project" value="InterPro"/>
</dbReference>
<keyword evidence="10" id="KW-0489">Methyltransferase</keyword>
<proteinExistence type="predicted"/>
<accession>A0A225E3R7</accession>
<dbReference type="InterPro" id="IPR003661">
    <property type="entry name" value="HisK_dim/P_dom"/>
</dbReference>
<feature type="coiled-coil region" evidence="7">
    <location>
        <begin position="129"/>
        <end position="170"/>
    </location>
</feature>
<evidence type="ECO:0000259" key="9">
    <source>
        <dbReference type="PROSITE" id="PS50110"/>
    </source>
</evidence>
<dbReference type="SUPFAM" id="SSF52172">
    <property type="entry name" value="CheY-like"/>
    <property type="match status" value="2"/>
</dbReference>
<dbReference type="Pfam" id="PF00072">
    <property type="entry name" value="Response_reg"/>
    <property type="match status" value="2"/>
</dbReference>
<dbReference type="SUPFAM" id="SSF55874">
    <property type="entry name" value="ATPase domain of HSP90 chaperone/DNA topoisomerase II/histidine kinase"/>
    <property type="match status" value="1"/>
</dbReference>
<dbReference type="EC" id="2.7.13.3" evidence="2"/>
<dbReference type="AlphaFoldDB" id="A0A225E3R7"/>
<evidence type="ECO:0000256" key="4">
    <source>
        <dbReference type="ARBA" id="ARBA00022679"/>
    </source>
</evidence>
<dbReference type="InterPro" id="IPR011006">
    <property type="entry name" value="CheY-like_superfamily"/>
</dbReference>
<dbReference type="Pfam" id="PF00512">
    <property type="entry name" value="HisKA"/>
    <property type="match status" value="1"/>
</dbReference>
<dbReference type="OrthoDB" id="9813394at2"/>
<dbReference type="InterPro" id="IPR036890">
    <property type="entry name" value="HATPase_C_sf"/>
</dbReference>
<feature type="domain" description="Response regulatory" evidence="9">
    <location>
        <begin position="10"/>
        <end position="127"/>
    </location>
</feature>
<dbReference type="Pfam" id="PF02518">
    <property type="entry name" value="HATPase_c"/>
    <property type="match status" value="1"/>
</dbReference>
<dbReference type="Gene3D" id="3.40.50.2300">
    <property type="match status" value="2"/>
</dbReference>
<dbReference type="PANTHER" id="PTHR43547">
    <property type="entry name" value="TWO-COMPONENT HISTIDINE KINASE"/>
    <property type="match status" value="1"/>
</dbReference>
<dbReference type="Proteomes" id="UP000214646">
    <property type="component" value="Unassembled WGS sequence"/>
</dbReference>
<evidence type="ECO:0000256" key="2">
    <source>
        <dbReference type="ARBA" id="ARBA00012438"/>
    </source>
</evidence>
<dbReference type="PROSITE" id="PS50110">
    <property type="entry name" value="RESPONSE_REGULATORY"/>
    <property type="match status" value="2"/>
</dbReference>
<keyword evidence="4 10" id="KW-0808">Transferase</keyword>
<dbReference type="PANTHER" id="PTHR43547:SF2">
    <property type="entry name" value="HYBRID SIGNAL TRANSDUCTION HISTIDINE KINASE C"/>
    <property type="match status" value="1"/>
</dbReference>
<evidence type="ECO:0000256" key="3">
    <source>
        <dbReference type="ARBA" id="ARBA00022553"/>
    </source>
</evidence>
<organism evidence="10 11">
    <name type="scientific">Fimbriiglobus ruber</name>
    <dbReference type="NCBI Taxonomy" id="1908690"/>
    <lineage>
        <taxon>Bacteria</taxon>
        <taxon>Pseudomonadati</taxon>
        <taxon>Planctomycetota</taxon>
        <taxon>Planctomycetia</taxon>
        <taxon>Gemmatales</taxon>
        <taxon>Gemmataceae</taxon>
        <taxon>Fimbriiglobus</taxon>
    </lineage>
</organism>
<dbReference type="Gene3D" id="1.10.287.130">
    <property type="match status" value="1"/>
</dbReference>
<evidence type="ECO:0000256" key="6">
    <source>
        <dbReference type="PROSITE-ProRule" id="PRU00169"/>
    </source>
</evidence>
<reference evidence="11" key="1">
    <citation type="submission" date="2017-06" db="EMBL/GenBank/DDBJ databases">
        <title>Genome analysis of Fimbriiglobus ruber SP5, the first member of the order Planctomycetales with confirmed chitinolytic capability.</title>
        <authorList>
            <person name="Ravin N.V."/>
            <person name="Rakitin A.L."/>
            <person name="Ivanova A.A."/>
            <person name="Beletsky A.V."/>
            <person name="Kulichevskaya I.S."/>
            <person name="Mardanov A.V."/>
            <person name="Dedysh S.N."/>
        </authorList>
    </citation>
    <scope>NUCLEOTIDE SEQUENCE [LARGE SCALE GENOMIC DNA]</scope>
    <source>
        <strain evidence="11">SP5</strain>
    </source>
</reference>
<dbReference type="GO" id="GO:0008168">
    <property type="term" value="F:methyltransferase activity"/>
    <property type="evidence" value="ECO:0007669"/>
    <property type="project" value="UniProtKB-KW"/>
</dbReference>
<dbReference type="SUPFAM" id="SSF47384">
    <property type="entry name" value="Homodimeric domain of signal transducing histidine kinase"/>
    <property type="match status" value="1"/>
</dbReference>
<keyword evidence="11" id="KW-1185">Reference proteome</keyword>
<keyword evidence="5" id="KW-0418">Kinase</keyword>
<dbReference type="CDD" id="cd17580">
    <property type="entry name" value="REC_2_DhkD-like"/>
    <property type="match status" value="1"/>
</dbReference>
<dbReference type="SMART" id="SM00388">
    <property type="entry name" value="HisKA"/>
    <property type="match status" value="1"/>
</dbReference>
<dbReference type="PRINTS" id="PR00344">
    <property type="entry name" value="BCTRLSENSOR"/>
</dbReference>
<dbReference type="PROSITE" id="PS50109">
    <property type="entry name" value="HIS_KIN"/>
    <property type="match status" value="1"/>
</dbReference>
<dbReference type="CDD" id="cd00082">
    <property type="entry name" value="HisKA"/>
    <property type="match status" value="1"/>
</dbReference>
<protein>
    <recommendedName>
        <fullName evidence="2">histidine kinase</fullName>
        <ecNumber evidence="2">2.7.13.3</ecNumber>
    </recommendedName>
</protein>
<dbReference type="InterPro" id="IPR005467">
    <property type="entry name" value="His_kinase_dom"/>
</dbReference>
<evidence type="ECO:0000313" key="11">
    <source>
        <dbReference type="Proteomes" id="UP000214646"/>
    </source>
</evidence>
<dbReference type="SMART" id="SM00387">
    <property type="entry name" value="HATPase_c"/>
    <property type="match status" value="1"/>
</dbReference>
<evidence type="ECO:0000256" key="5">
    <source>
        <dbReference type="ARBA" id="ARBA00022777"/>
    </source>
</evidence>
<dbReference type="InterPro" id="IPR036097">
    <property type="entry name" value="HisK_dim/P_sf"/>
</dbReference>
<name>A0A225E3R7_9BACT</name>
<dbReference type="Gene3D" id="3.30.565.10">
    <property type="entry name" value="Histidine kinase-like ATPase, C-terminal domain"/>
    <property type="match status" value="1"/>
</dbReference>
<dbReference type="GO" id="GO:0032259">
    <property type="term" value="P:methylation"/>
    <property type="evidence" value="ECO:0007669"/>
    <property type="project" value="UniProtKB-KW"/>
</dbReference>
<comment type="catalytic activity">
    <reaction evidence="1">
        <text>ATP + protein L-histidine = ADP + protein N-phospho-L-histidine.</text>
        <dbReference type="EC" id="2.7.13.3"/>
    </reaction>
</comment>
<evidence type="ECO:0000259" key="8">
    <source>
        <dbReference type="PROSITE" id="PS50109"/>
    </source>
</evidence>
<evidence type="ECO:0000256" key="7">
    <source>
        <dbReference type="SAM" id="Coils"/>
    </source>
</evidence>
<feature type="domain" description="Response regulatory" evidence="9">
    <location>
        <begin position="421"/>
        <end position="538"/>
    </location>
</feature>
<dbReference type="InterPro" id="IPR004358">
    <property type="entry name" value="Sig_transdc_His_kin-like_C"/>
</dbReference>
<dbReference type="EMBL" id="NIDE01000001">
    <property type="protein sequence ID" value="OWK46404.1"/>
    <property type="molecule type" value="Genomic_DNA"/>
</dbReference>
<keyword evidence="7" id="KW-0175">Coiled coil</keyword>
<feature type="domain" description="Histidine kinase" evidence="8">
    <location>
        <begin position="177"/>
        <end position="397"/>
    </location>
</feature>
<sequence>MSVMRIDPVHFLLVDDLEENLLALEGLLRRDGLVSLKARSGPDALELLLKHDVALALVDVQMPGMDGFELAEFMRGTERTRRVPIIFLTAGNADRQRRFRGYEAGAVDFLHKPLEPDILRSKADVFFELFRQRQEVARQRDELKLATEENVRLLKESRQYAEALEEADRRKDDFLAMLAHELRNPLAPVRNAVEILRQYGANEIAAGKAREIIARQVAHMARLVDDLLDVARIARGKVELRTERCDLTTVVRQTAEDYRPILTEAGVSLVVDVPAHPLSLTGDATRLAQVVGNLLHNAGKFTPRGGTVTVRAAADPANETAVVSVRDTGVGIDAAVLSRLFEPFSQAQQNLDRSKGGLGLGLALVRGLIELHGGSVTAESRGPQQGSTFTLRLPMATPTAKAKATDQDSEPVPSANSHGLRILVVEDNRDAAESLQMLLSMLGHRVDVAFDGSAGVAAAKKLRPDVLVSDLGLPGEMTGYAVAKAVRTDPSLARVYLISLSGYGHDDDRRRALDAGFNCHLVKPVDPADLEGVLAAVPRF</sequence>
<dbReference type="InterPro" id="IPR001789">
    <property type="entry name" value="Sig_transdc_resp-reg_receiver"/>
</dbReference>
<dbReference type="SMART" id="SM00448">
    <property type="entry name" value="REC"/>
    <property type="match status" value="2"/>
</dbReference>